<dbReference type="Proteomes" id="UP000217199">
    <property type="component" value="Unassembled WGS sequence"/>
</dbReference>
<dbReference type="InterPro" id="IPR025742">
    <property type="entry name" value="CSTF2_hinge"/>
</dbReference>
<dbReference type="Gene3D" id="1.10.20.70">
    <property type="entry name" value="Transcription termination and cleavage factor, C-terminal domain"/>
    <property type="match status" value="1"/>
</dbReference>
<evidence type="ECO:0000313" key="5">
    <source>
        <dbReference type="Proteomes" id="UP000217199"/>
    </source>
</evidence>
<dbReference type="EMBL" id="NBII01000002">
    <property type="protein sequence ID" value="PAV22891.1"/>
    <property type="molecule type" value="Genomic_DNA"/>
</dbReference>
<dbReference type="OrthoDB" id="272703at2759"/>
<proteinExistence type="predicted"/>
<reference evidence="4 5" key="1">
    <citation type="journal article" date="2017" name="Mol. Ecol.">
        <title>Comparative and population genomic landscape of Phellinus noxius: A hypervariable fungus causing root rot in trees.</title>
        <authorList>
            <person name="Chung C.L."/>
            <person name="Lee T.J."/>
            <person name="Akiba M."/>
            <person name="Lee H.H."/>
            <person name="Kuo T.H."/>
            <person name="Liu D."/>
            <person name="Ke H.M."/>
            <person name="Yokoi T."/>
            <person name="Roa M.B."/>
            <person name="Lu M.J."/>
            <person name="Chang Y.Y."/>
            <person name="Ann P.J."/>
            <person name="Tsai J.N."/>
            <person name="Chen C.Y."/>
            <person name="Tzean S.S."/>
            <person name="Ota Y."/>
            <person name="Hattori T."/>
            <person name="Sahashi N."/>
            <person name="Liou R.F."/>
            <person name="Kikuchi T."/>
            <person name="Tsai I.J."/>
        </authorList>
    </citation>
    <scope>NUCLEOTIDE SEQUENCE [LARGE SCALE GENOMIC DNA]</scope>
    <source>
        <strain evidence="4 5">FFPRI411160</strain>
    </source>
</reference>
<feature type="domain" description="Transcription termination and cleavage factor C-terminal" evidence="2">
    <location>
        <begin position="191"/>
        <end position="222"/>
    </location>
</feature>
<protein>
    <submittedName>
        <fullName evidence="4">Protein related to Cleavage stimulation factor</fullName>
    </submittedName>
</protein>
<feature type="domain" description="Cleavage stimulation factor subunit 2 hinge" evidence="3">
    <location>
        <begin position="14"/>
        <end position="66"/>
    </location>
</feature>
<feature type="region of interest" description="Disordered" evidence="1">
    <location>
        <begin position="74"/>
        <end position="180"/>
    </location>
</feature>
<name>A0A286UTI9_9AGAM</name>
<organism evidence="4 5">
    <name type="scientific">Pyrrhoderma noxium</name>
    <dbReference type="NCBI Taxonomy" id="2282107"/>
    <lineage>
        <taxon>Eukaryota</taxon>
        <taxon>Fungi</taxon>
        <taxon>Dikarya</taxon>
        <taxon>Basidiomycota</taxon>
        <taxon>Agaricomycotina</taxon>
        <taxon>Agaricomycetes</taxon>
        <taxon>Hymenochaetales</taxon>
        <taxon>Hymenochaetaceae</taxon>
        <taxon>Pyrrhoderma</taxon>
    </lineage>
</organism>
<dbReference type="InterPro" id="IPR026896">
    <property type="entry name" value="CSTF_C"/>
</dbReference>
<dbReference type="InParanoid" id="A0A286UTI9"/>
<comment type="caution">
    <text evidence="4">The sequence shown here is derived from an EMBL/GenBank/DDBJ whole genome shotgun (WGS) entry which is preliminary data.</text>
</comment>
<dbReference type="GO" id="GO:0031124">
    <property type="term" value="P:mRNA 3'-end processing"/>
    <property type="evidence" value="ECO:0007669"/>
    <property type="project" value="InterPro"/>
</dbReference>
<dbReference type="STRING" id="2282107.A0A286UTI9"/>
<feature type="compositionally biased region" description="Low complexity" evidence="1">
    <location>
        <begin position="112"/>
        <end position="180"/>
    </location>
</feature>
<dbReference type="Pfam" id="PF14327">
    <property type="entry name" value="CSTF2_hinge"/>
    <property type="match status" value="1"/>
</dbReference>
<gene>
    <name evidence="4" type="ORF">PNOK_0284800</name>
</gene>
<evidence type="ECO:0000313" key="4">
    <source>
        <dbReference type="EMBL" id="PAV22891.1"/>
    </source>
</evidence>
<dbReference type="AlphaFoldDB" id="A0A286UTI9"/>
<sequence>MSAVAPATSGTPVLPEDQLLELLAQLQRTTPEQARTILNAQPSIGFALFPLMVRVGIVDIEILQNTLSTHAETTQAAANTSAQSHVPPVPPHVAQAQGAYSGQHSTPPPQSHTPSYSSGPSYGYPQSAQQQSQSQYPHHSQQQQQQTQFSSHTYSQQQQYQQQYNQYPPQQAPQQQQPQPALGALANIPEEQREMIMRVISMTPEQIARLPPQERAITQQLRATIGLPTE</sequence>
<evidence type="ECO:0000259" key="2">
    <source>
        <dbReference type="Pfam" id="PF14304"/>
    </source>
</evidence>
<feature type="compositionally biased region" description="Low complexity" evidence="1">
    <location>
        <begin position="74"/>
        <end position="97"/>
    </location>
</feature>
<dbReference type="InterPro" id="IPR038192">
    <property type="entry name" value="CSTF_C_sf"/>
</dbReference>
<evidence type="ECO:0000256" key="1">
    <source>
        <dbReference type="SAM" id="MobiDB-lite"/>
    </source>
</evidence>
<accession>A0A286UTI9</accession>
<evidence type="ECO:0000259" key="3">
    <source>
        <dbReference type="Pfam" id="PF14327"/>
    </source>
</evidence>
<dbReference type="Pfam" id="PF14304">
    <property type="entry name" value="CSTF_C"/>
    <property type="match status" value="1"/>
</dbReference>
<keyword evidence="5" id="KW-1185">Reference proteome</keyword>